<dbReference type="InterPro" id="IPR016197">
    <property type="entry name" value="Chromo-like_dom_sf"/>
</dbReference>
<evidence type="ECO:0000256" key="2">
    <source>
        <dbReference type="ARBA" id="ARBA00023242"/>
    </source>
</evidence>
<dbReference type="GO" id="GO:0003682">
    <property type="term" value="F:chromatin binding"/>
    <property type="evidence" value="ECO:0007669"/>
    <property type="project" value="TreeGrafter"/>
</dbReference>
<dbReference type="PANTHER" id="PTHR46389:SF3">
    <property type="entry name" value="POLYCOMB GROUP PROTEIN PC"/>
    <property type="match status" value="1"/>
</dbReference>
<dbReference type="Proteomes" id="UP000198287">
    <property type="component" value="Unassembled WGS sequence"/>
</dbReference>
<keyword evidence="5" id="KW-1185">Reference proteome</keyword>
<organism evidence="4 5">
    <name type="scientific">Folsomia candida</name>
    <name type="common">Springtail</name>
    <dbReference type="NCBI Taxonomy" id="158441"/>
    <lineage>
        <taxon>Eukaryota</taxon>
        <taxon>Metazoa</taxon>
        <taxon>Ecdysozoa</taxon>
        <taxon>Arthropoda</taxon>
        <taxon>Hexapoda</taxon>
        <taxon>Collembola</taxon>
        <taxon>Entomobryomorpha</taxon>
        <taxon>Isotomoidea</taxon>
        <taxon>Isotomidae</taxon>
        <taxon>Proisotominae</taxon>
        <taxon>Folsomia</taxon>
    </lineage>
</organism>
<keyword evidence="2" id="KW-0539">Nucleus</keyword>
<dbReference type="InterPro" id="IPR000953">
    <property type="entry name" value="Chromo/chromo_shadow_dom"/>
</dbReference>
<dbReference type="GO" id="GO:0000122">
    <property type="term" value="P:negative regulation of transcription by RNA polymerase II"/>
    <property type="evidence" value="ECO:0007669"/>
    <property type="project" value="TreeGrafter"/>
</dbReference>
<dbReference type="PANTHER" id="PTHR46389">
    <property type="entry name" value="POLYCOMB GROUP PROTEIN PC"/>
    <property type="match status" value="1"/>
</dbReference>
<evidence type="ECO:0000256" key="1">
    <source>
        <dbReference type="ARBA" id="ARBA00004123"/>
    </source>
</evidence>
<dbReference type="OrthoDB" id="1918685at2759"/>
<dbReference type="GO" id="GO:0000785">
    <property type="term" value="C:chromatin"/>
    <property type="evidence" value="ECO:0007669"/>
    <property type="project" value="TreeGrafter"/>
</dbReference>
<dbReference type="EMBL" id="LNIX01000005">
    <property type="protein sequence ID" value="OXA54108.1"/>
    <property type="molecule type" value="Genomic_DNA"/>
</dbReference>
<sequence>VEYFIKWRGFSSAYNTWEPKENVLDLRLIELFEESEMTDGTDASDDDRMELPNAGDLVYLAERIVKRRVKEVEVFRVSRKSANLEKFMGNLRGYKSNAAQPENIKETTTDTAINTNAAGKVAVHTTNFPIVEPTTHVADEIQIEQPTTSSLSDASNTTLGMML</sequence>
<evidence type="ECO:0000313" key="4">
    <source>
        <dbReference type="EMBL" id="OXA54108.1"/>
    </source>
</evidence>
<evidence type="ECO:0000313" key="5">
    <source>
        <dbReference type="Proteomes" id="UP000198287"/>
    </source>
</evidence>
<dbReference type="PROSITE" id="PS50013">
    <property type="entry name" value="CHROMO_2"/>
    <property type="match status" value="1"/>
</dbReference>
<dbReference type="InterPro" id="IPR052458">
    <property type="entry name" value="PcG_PRC1-like_component"/>
</dbReference>
<dbReference type="Gene3D" id="2.40.50.40">
    <property type="match status" value="1"/>
</dbReference>
<dbReference type="AlphaFoldDB" id="A0A226EA16"/>
<comment type="subcellular location">
    <subcellularLocation>
        <location evidence="1">Nucleus</location>
    </subcellularLocation>
</comment>
<dbReference type="PROSITE" id="PS00598">
    <property type="entry name" value="CHROMO_1"/>
    <property type="match status" value="1"/>
</dbReference>
<reference evidence="4 5" key="1">
    <citation type="submission" date="2015-12" db="EMBL/GenBank/DDBJ databases">
        <title>The genome of Folsomia candida.</title>
        <authorList>
            <person name="Faddeeva A."/>
            <person name="Derks M.F."/>
            <person name="Anvar Y."/>
            <person name="Smit S."/>
            <person name="Van Straalen N."/>
            <person name="Roelofs D."/>
        </authorList>
    </citation>
    <scope>NUCLEOTIDE SEQUENCE [LARGE SCALE GENOMIC DNA]</scope>
    <source>
        <strain evidence="4 5">VU population</strain>
        <tissue evidence="4">Whole body</tissue>
    </source>
</reference>
<gene>
    <name evidence="4" type="ORF">Fcan01_11722</name>
</gene>
<dbReference type="SUPFAM" id="SSF54160">
    <property type="entry name" value="Chromo domain-like"/>
    <property type="match status" value="1"/>
</dbReference>
<comment type="caution">
    <text evidence="4">The sequence shown here is derived from an EMBL/GenBank/DDBJ whole genome shotgun (WGS) entry which is preliminary data.</text>
</comment>
<dbReference type="InterPro" id="IPR023779">
    <property type="entry name" value="Chromodomain_CS"/>
</dbReference>
<dbReference type="InterPro" id="IPR023780">
    <property type="entry name" value="Chromo_domain"/>
</dbReference>
<evidence type="ECO:0000259" key="3">
    <source>
        <dbReference type="PROSITE" id="PS50013"/>
    </source>
</evidence>
<proteinExistence type="predicted"/>
<accession>A0A226EA16</accession>
<dbReference type="Pfam" id="PF00385">
    <property type="entry name" value="Chromo"/>
    <property type="match status" value="1"/>
</dbReference>
<feature type="domain" description="Chromo" evidence="3">
    <location>
        <begin position="1"/>
        <end position="44"/>
    </location>
</feature>
<name>A0A226EA16_FOLCA</name>
<dbReference type="GO" id="GO:0035102">
    <property type="term" value="C:PRC1 complex"/>
    <property type="evidence" value="ECO:0007669"/>
    <property type="project" value="TreeGrafter"/>
</dbReference>
<feature type="non-terminal residue" evidence="4">
    <location>
        <position position="1"/>
    </location>
</feature>
<protein>
    <submittedName>
        <fullName evidence="4">Polycomb group protein Pc</fullName>
    </submittedName>
</protein>
<dbReference type="STRING" id="158441.A0A226EA16"/>